<dbReference type="NCBIfam" id="TIGR00006">
    <property type="entry name" value="16S rRNA (cytosine(1402)-N(4))-methyltransferase RsmH"/>
    <property type="match status" value="1"/>
</dbReference>
<proteinExistence type="inferred from homology"/>
<dbReference type="GO" id="GO:0070475">
    <property type="term" value="P:rRNA base methylation"/>
    <property type="evidence" value="ECO:0007669"/>
    <property type="project" value="UniProtKB-UniRule"/>
</dbReference>
<reference evidence="7 8" key="1">
    <citation type="journal article" date="2016" name="Nat. Commun.">
        <title>Thousands of microbial genomes shed light on interconnected biogeochemical processes in an aquifer system.</title>
        <authorList>
            <person name="Anantharaman K."/>
            <person name="Brown C.T."/>
            <person name="Hug L.A."/>
            <person name="Sharon I."/>
            <person name="Castelle C.J."/>
            <person name="Probst A.J."/>
            <person name="Thomas B.C."/>
            <person name="Singh A."/>
            <person name="Wilkins M.J."/>
            <person name="Karaoz U."/>
            <person name="Brodie E.L."/>
            <person name="Williams K.H."/>
            <person name="Hubbard S.S."/>
            <person name="Banfield J.F."/>
        </authorList>
    </citation>
    <scope>NUCLEOTIDE SEQUENCE [LARGE SCALE GENOMIC DNA]</scope>
</reference>
<feature type="binding site" evidence="6">
    <location>
        <position position="51"/>
    </location>
    <ligand>
        <name>S-adenosyl-L-methionine</name>
        <dbReference type="ChEBI" id="CHEBI:59789"/>
    </ligand>
</feature>
<dbReference type="AlphaFoldDB" id="A0A1F7UQE1"/>
<dbReference type="SUPFAM" id="SSF81799">
    <property type="entry name" value="Putative methyltransferase TM0872, insert domain"/>
    <property type="match status" value="1"/>
</dbReference>
<keyword evidence="3 6" id="KW-0489">Methyltransferase</keyword>
<accession>A0A1F7UQE1</accession>
<dbReference type="EMBL" id="MGEJ01000022">
    <property type="protein sequence ID" value="OGL79897.1"/>
    <property type="molecule type" value="Genomic_DNA"/>
</dbReference>
<comment type="caution">
    <text evidence="7">The sequence shown here is derived from an EMBL/GenBank/DDBJ whole genome shotgun (WGS) entry which is preliminary data.</text>
</comment>
<name>A0A1F7UQE1_9BACT</name>
<dbReference type="PIRSF" id="PIRSF004486">
    <property type="entry name" value="MraW"/>
    <property type="match status" value="1"/>
</dbReference>
<dbReference type="Gene3D" id="3.40.50.150">
    <property type="entry name" value="Vaccinia Virus protein VP39"/>
    <property type="match status" value="1"/>
</dbReference>
<feature type="binding site" evidence="6">
    <location>
        <position position="80"/>
    </location>
    <ligand>
        <name>S-adenosyl-L-methionine</name>
        <dbReference type="ChEBI" id="CHEBI:59789"/>
    </ligand>
</feature>
<dbReference type="STRING" id="1802401.A3B21_00705"/>
<evidence type="ECO:0000313" key="7">
    <source>
        <dbReference type="EMBL" id="OGL79897.1"/>
    </source>
</evidence>
<dbReference type="InterPro" id="IPR023397">
    <property type="entry name" value="SAM-dep_MeTrfase_MraW_recog"/>
</dbReference>
<dbReference type="InterPro" id="IPR029063">
    <property type="entry name" value="SAM-dependent_MTases_sf"/>
</dbReference>
<evidence type="ECO:0000256" key="5">
    <source>
        <dbReference type="ARBA" id="ARBA00022691"/>
    </source>
</evidence>
<feature type="binding site" evidence="6">
    <location>
        <position position="101"/>
    </location>
    <ligand>
        <name>S-adenosyl-L-methionine</name>
        <dbReference type="ChEBI" id="CHEBI:59789"/>
    </ligand>
</feature>
<dbReference type="PANTHER" id="PTHR11265:SF0">
    <property type="entry name" value="12S RRNA N4-METHYLCYTIDINE METHYLTRANSFERASE"/>
    <property type="match status" value="1"/>
</dbReference>
<evidence type="ECO:0000256" key="2">
    <source>
        <dbReference type="ARBA" id="ARBA00022552"/>
    </source>
</evidence>
<evidence type="ECO:0000313" key="8">
    <source>
        <dbReference type="Proteomes" id="UP000176897"/>
    </source>
</evidence>
<dbReference type="Proteomes" id="UP000176897">
    <property type="component" value="Unassembled WGS sequence"/>
</dbReference>
<feature type="binding site" evidence="6">
    <location>
        <begin position="31"/>
        <end position="33"/>
    </location>
    <ligand>
        <name>S-adenosyl-L-methionine</name>
        <dbReference type="ChEBI" id="CHEBI:59789"/>
    </ligand>
</feature>
<dbReference type="GO" id="GO:0005737">
    <property type="term" value="C:cytoplasm"/>
    <property type="evidence" value="ECO:0007669"/>
    <property type="project" value="UniProtKB-SubCell"/>
</dbReference>
<comment type="caution">
    <text evidence="6">Lacks conserved residue(s) required for the propagation of feature annotation.</text>
</comment>
<evidence type="ECO:0000256" key="3">
    <source>
        <dbReference type="ARBA" id="ARBA00022603"/>
    </source>
</evidence>
<dbReference type="HAMAP" id="MF_01007">
    <property type="entry name" value="16SrRNA_methyltr_H"/>
    <property type="match status" value="1"/>
</dbReference>
<dbReference type="EC" id="2.1.1.199" evidence="6"/>
<evidence type="ECO:0000256" key="4">
    <source>
        <dbReference type="ARBA" id="ARBA00022679"/>
    </source>
</evidence>
<dbReference type="Pfam" id="PF01795">
    <property type="entry name" value="Methyltransf_5"/>
    <property type="match status" value="1"/>
</dbReference>
<protein>
    <recommendedName>
        <fullName evidence="6">Ribosomal RNA small subunit methyltransferase H</fullName>
        <ecNumber evidence="6">2.1.1.199</ecNumber>
    </recommendedName>
    <alternativeName>
        <fullName evidence="6">16S rRNA m(4)C1402 methyltransferase</fullName>
    </alternativeName>
    <alternativeName>
        <fullName evidence="6">rRNA (cytosine-N(4)-)-methyltransferase RsmH</fullName>
    </alternativeName>
</protein>
<comment type="subcellular location">
    <subcellularLocation>
        <location evidence="6">Cytoplasm</location>
    </subcellularLocation>
</comment>
<evidence type="ECO:0000256" key="6">
    <source>
        <dbReference type="HAMAP-Rule" id="MF_01007"/>
    </source>
</evidence>
<keyword evidence="6" id="KW-0963">Cytoplasm</keyword>
<keyword evidence="5 6" id="KW-0949">S-adenosyl-L-methionine</keyword>
<evidence type="ECO:0000256" key="1">
    <source>
        <dbReference type="ARBA" id="ARBA00010396"/>
    </source>
</evidence>
<gene>
    <name evidence="6" type="primary">rsmH</name>
    <name evidence="7" type="ORF">A3B21_00705</name>
</gene>
<keyword evidence="2 6" id="KW-0698">rRNA processing</keyword>
<comment type="function">
    <text evidence="6">Specifically methylates the N4 position of cytidine in position 1402 (C1402) of 16S rRNA.</text>
</comment>
<dbReference type="PANTHER" id="PTHR11265">
    <property type="entry name" value="S-ADENOSYL-METHYLTRANSFERASE MRAW"/>
    <property type="match status" value="1"/>
</dbReference>
<dbReference type="GO" id="GO:0071424">
    <property type="term" value="F:rRNA (cytosine-N4-)-methyltransferase activity"/>
    <property type="evidence" value="ECO:0007669"/>
    <property type="project" value="UniProtKB-UniRule"/>
</dbReference>
<dbReference type="InterPro" id="IPR002903">
    <property type="entry name" value="RsmH"/>
</dbReference>
<comment type="catalytic activity">
    <reaction evidence="6">
        <text>cytidine(1402) in 16S rRNA + S-adenosyl-L-methionine = N(4)-methylcytidine(1402) in 16S rRNA + S-adenosyl-L-homocysteine + H(+)</text>
        <dbReference type="Rhea" id="RHEA:42928"/>
        <dbReference type="Rhea" id="RHEA-COMP:10286"/>
        <dbReference type="Rhea" id="RHEA-COMP:10287"/>
        <dbReference type="ChEBI" id="CHEBI:15378"/>
        <dbReference type="ChEBI" id="CHEBI:57856"/>
        <dbReference type="ChEBI" id="CHEBI:59789"/>
        <dbReference type="ChEBI" id="CHEBI:74506"/>
        <dbReference type="ChEBI" id="CHEBI:82748"/>
        <dbReference type="EC" id="2.1.1.199"/>
    </reaction>
</comment>
<comment type="similarity">
    <text evidence="1 6">Belongs to the methyltransferase superfamily. RsmH family.</text>
</comment>
<organism evidence="7 8">
    <name type="scientific">Candidatus Uhrbacteria bacterium RIFCSPLOWO2_01_FULL_47_24</name>
    <dbReference type="NCBI Taxonomy" id="1802401"/>
    <lineage>
        <taxon>Bacteria</taxon>
        <taxon>Candidatus Uhriibacteriota</taxon>
    </lineage>
</organism>
<sequence>MAHVPVMIEEVLKFFDPKPNQNFIDCTLGDGGHAFAVLERIAPNGQLLGIDADPDAIAIVESGIRNQELGNRLILENDNFRNLAAIVREKKFGPVYGILLDLGFSTSTLERGRGFSFEKDELLDMRFDPRGGIRAAEIVNGWDQRQIAELLEEYGEEKLAREIASKIVAERKKKPIVMTKQLVETVLMAYREKLKSKQEVPWVGGIHPATKTFQALRIEVNDELGALQEVLPQAVEVLQAGGRLAVIAFHSLEDRIVKQFFRSWPDAKIKILTKKPVVASDEEIKNNPKARSAKLRVVAKV</sequence>
<keyword evidence="4 6" id="KW-0808">Transferase</keyword>
<dbReference type="Gene3D" id="1.10.150.170">
    <property type="entry name" value="Putative methyltransferase TM0872, insert domain"/>
    <property type="match status" value="1"/>
</dbReference>
<dbReference type="SUPFAM" id="SSF53335">
    <property type="entry name" value="S-adenosyl-L-methionine-dependent methyltransferases"/>
    <property type="match status" value="1"/>
</dbReference>